<keyword evidence="5 7" id="KW-1133">Transmembrane helix</keyword>
<evidence type="ECO:0000256" key="4">
    <source>
        <dbReference type="ARBA" id="ARBA00022970"/>
    </source>
</evidence>
<dbReference type="InParanoid" id="H2ZND4"/>
<feature type="transmembrane region" description="Helical" evidence="7">
    <location>
        <begin position="151"/>
        <end position="169"/>
    </location>
</feature>
<keyword evidence="3 7" id="KW-0812">Transmembrane</keyword>
<dbReference type="GO" id="GO:0016020">
    <property type="term" value="C:membrane"/>
    <property type="evidence" value="ECO:0007669"/>
    <property type="project" value="UniProtKB-SubCell"/>
</dbReference>
<dbReference type="HOGENOM" id="CLU_009020_5_2_1"/>
<name>H2ZND4_CIOSA</name>
<dbReference type="PANTHER" id="PTHR22950:SF646">
    <property type="entry name" value="SODIUM-COUPLED NEUTRAL AMINO ACID TRANSPORTER 10-RELATED"/>
    <property type="match status" value="1"/>
</dbReference>
<feature type="transmembrane region" description="Helical" evidence="7">
    <location>
        <begin position="314"/>
        <end position="334"/>
    </location>
</feature>
<keyword evidence="4" id="KW-0029">Amino-acid transport</keyword>
<protein>
    <recommendedName>
        <fullName evidence="8">Amino acid transporter transmembrane domain-containing protein</fullName>
    </recommendedName>
</protein>
<evidence type="ECO:0000256" key="2">
    <source>
        <dbReference type="ARBA" id="ARBA00022448"/>
    </source>
</evidence>
<reference evidence="10" key="1">
    <citation type="submission" date="2003-08" db="EMBL/GenBank/DDBJ databases">
        <authorList>
            <person name="Birren B."/>
            <person name="Nusbaum C."/>
            <person name="Abebe A."/>
            <person name="Abouelleil A."/>
            <person name="Adekoya E."/>
            <person name="Ait-zahra M."/>
            <person name="Allen N."/>
            <person name="Allen T."/>
            <person name="An P."/>
            <person name="Anderson M."/>
            <person name="Anderson S."/>
            <person name="Arachchi H."/>
            <person name="Armbruster J."/>
            <person name="Bachantsang P."/>
            <person name="Baldwin J."/>
            <person name="Barry A."/>
            <person name="Bayul T."/>
            <person name="Blitshsteyn B."/>
            <person name="Bloom T."/>
            <person name="Blye J."/>
            <person name="Boguslavskiy L."/>
            <person name="Borowsky M."/>
            <person name="Boukhgalter B."/>
            <person name="Brunache A."/>
            <person name="Butler J."/>
            <person name="Calixte N."/>
            <person name="Calvo S."/>
            <person name="Camarata J."/>
            <person name="Campo K."/>
            <person name="Chang J."/>
            <person name="Cheshatsang Y."/>
            <person name="Citroen M."/>
            <person name="Collymore A."/>
            <person name="Considine T."/>
            <person name="Cook A."/>
            <person name="Cooke P."/>
            <person name="Corum B."/>
            <person name="Cuomo C."/>
            <person name="David R."/>
            <person name="Dawoe T."/>
            <person name="Degray S."/>
            <person name="Dodge S."/>
            <person name="Dooley K."/>
            <person name="Dorje P."/>
            <person name="Dorjee K."/>
            <person name="Dorris L."/>
            <person name="Duffey N."/>
            <person name="Dupes A."/>
            <person name="Elkins T."/>
            <person name="Engels R."/>
            <person name="Erickson J."/>
            <person name="Farina A."/>
            <person name="Faro S."/>
            <person name="Ferreira P."/>
            <person name="Fischer H."/>
            <person name="Fitzgerald M."/>
            <person name="Foley K."/>
            <person name="Gage D."/>
            <person name="Galagan J."/>
            <person name="Gearin G."/>
            <person name="Gnerre S."/>
            <person name="Gnirke A."/>
            <person name="Goyette A."/>
            <person name="Graham J."/>
            <person name="Grandbois E."/>
            <person name="Gyaltsen K."/>
            <person name="Hafez N."/>
            <person name="Hagopian D."/>
            <person name="Hagos B."/>
            <person name="Hall J."/>
            <person name="Hatcher B."/>
            <person name="Heller A."/>
            <person name="Higgins H."/>
            <person name="Honan T."/>
            <person name="Horn A."/>
            <person name="Houde N."/>
            <person name="Hughes L."/>
            <person name="Hulme W."/>
            <person name="Husby E."/>
            <person name="Iliev I."/>
            <person name="Jaffe D."/>
            <person name="Jones C."/>
            <person name="Kamal M."/>
            <person name="Kamat A."/>
            <person name="Kamvysselis M."/>
            <person name="Karlsson E."/>
            <person name="Kells C."/>
            <person name="Kieu A."/>
            <person name="Kisner P."/>
            <person name="Kodira C."/>
            <person name="Kulbokas E."/>
            <person name="Labutti K."/>
            <person name="Lama D."/>
            <person name="Landers T."/>
            <person name="Leger J."/>
            <person name="Levine S."/>
            <person name="Lewis D."/>
            <person name="Lewis T."/>
            <person name="Lindblad-toh K."/>
            <person name="Liu X."/>
            <person name="Lokyitsang T."/>
            <person name="Lokyitsang Y."/>
            <person name="Lucien O."/>
            <person name="Lui A."/>
            <person name="Ma L.J."/>
            <person name="Mabbitt R."/>
            <person name="Macdonald J."/>
            <person name="Maclean C."/>
            <person name="Major J."/>
            <person name="Manning J."/>
            <person name="Marabella R."/>
            <person name="Maru K."/>
            <person name="Matthews C."/>
            <person name="Mauceli E."/>
            <person name="Mccarthy M."/>
            <person name="Mcdonough S."/>
            <person name="Mcghee T."/>
            <person name="Meldrim J."/>
            <person name="Meneus L."/>
            <person name="Mesirov J."/>
            <person name="Mihalev A."/>
            <person name="Mihova T."/>
            <person name="Mikkelsen T."/>
            <person name="Mlenga V."/>
            <person name="Moru K."/>
            <person name="Mozes J."/>
            <person name="Mulrain L."/>
            <person name="Munson G."/>
            <person name="Naylor J."/>
            <person name="Newes C."/>
            <person name="Nguyen C."/>
            <person name="Nguyen N."/>
            <person name="Nguyen T."/>
            <person name="Nicol R."/>
            <person name="Nielsen C."/>
            <person name="Nizzari M."/>
            <person name="Norbu C."/>
            <person name="Norbu N."/>
            <person name="O'donnell P."/>
            <person name="Okoawo O."/>
            <person name="O'leary S."/>
            <person name="Omotosho B."/>
            <person name="O'neill K."/>
            <person name="Osman S."/>
            <person name="Parker S."/>
            <person name="Perrin D."/>
            <person name="Phunkhang P."/>
            <person name="Piqani B."/>
            <person name="Purcell S."/>
            <person name="Rachupka T."/>
            <person name="Ramasamy U."/>
            <person name="Rameau R."/>
            <person name="Ray V."/>
            <person name="Raymond C."/>
            <person name="Retta R."/>
            <person name="Richardson S."/>
            <person name="Rise C."/>
            <person name="Rodriguez J."/>
            <person name="Rogers J."/>
            <person name="Rogov P."/>
            <person name="Rutman M."/>
            <person name="Schupbach R."/>
            <person name="Seaman C."/>
            <person name="Settipalli S."/>
            <person name="Sharpe T."/>
            <person name="Sheridan J."/>
            <person name="Sherpa N."/>
            <person name="Shi J."/>
            <person name="Smirnov S."/>
            <person name="Smith C."/>
            <person name="Sougnez C."/>
            <person name="Spencer B."/>
            <person name="Stalker J."/>
            <person name="Stange-thomann N."/>
            <person name="Stavropoulos S."/>
            <person name="Stetson K."/>
            <person name="Stone C."/>
            <person name="Stone S."/>
            <person name="Stubbs M."/>
            <person name="Talamas J."/>
            <person name="Tchuinga P."/>
            <person name="Tenzing P."/>
            <person name="Tesfaye S."/>
            <person name="Theodore J."/>
            <person name="Thoulutsang Y."/>
            <person name="Topham K."/>
            <person name="Towey S."/>
            <person name="Tsamla T."/>
            <person name="Tsomo N."/>
            <person name="Vallee D."/>
            <person name="Vassiliev H."/>
            <person name="Venkataraman V."/>
            <person name="Vinson J."/>
            <person name="Vo A."/>
            <person name="Wade C."/>
            <person name="Wang S."/>
            <person name="Wangchuk T."/>
            <person name="Wangdi T."/>
            <person name="Whittaker C."/>
            <person name="Wilkinson J."/>
            <person name="Wu Y."/>
            <person name="Wyman D."/>
            <person name="Yadav S."/>
            <person name="Yang S."/>
            <person name="Yang X."/>
            <person name="Yeager S."/>
            <person name="Yee E."/>
            <person name="Young G."/>
            <person name="Zainoun J."/>
            <person name="Zembeck L."/>
            <person name="Zimmer A."/>
            <person name="Zody M."/>
            <person name="Lander E."/>
        </authorList>
    </citation>
    <scope>NUCLEOTIDE SEQUENCE [LARGE SCALE GENOMIC DNA]</scope>
</reference>
<dbReference type="Pfam" id="PF01490">
    <property type="entry name" value="Aa_trans"/>
    <property type="match status" value="1"/>
</dbReference>
<feature type="domain" description="Amino acid transporter transmembrane" evidence="8">
    <location>
        <begin position="8"/>
        <end position="366"/>
    </location>
</feature>
<feature type="transmembrane region" description="Helical" evidence="7">
    <location>
        <begin position="232"/>
        <end position="248"/>
    </location>
</feature>
<evidence type="ECO:0000259" key="8">
    <source>
        <dbReference type="Pfam" id="PF01490"/>
    </source>
</evidence>
<evidence type="ECO:0000256" key="3">
    <source>
        <dbReference type="ARBA" id="ARBA00022692"/>
    </source>
</evidence>
<proteinExistence type="predicted"/>
<feature type="transmembrane region" description="Helical" evidence="7">
    <location>
        <begin position="81"/>
        <end position="101"/>
    </location>
</feature>
<evidence type="ECO:0000256" key="1">
    <source>
        <dbReference type="ARBA" id="ARBA00004141"/>
    </source>
</evidence>
<dbReference type="Proteomes" id="UP000007875">
    <property type="component" value="Unassembled WGS sequence"/>
</dbReference>
<feature type="transmembrane region" description="Helical" evidence="7">
    <location>
        <begin position="340"/>
        <end position="361"/>
    </location>
</feature>
<evidence type="ECO:0000256" key="6">
    <source>
        <dbReference type="ARBA" id="ARBA00023136"/>
    </source>
</evidence>
<evidence type="ECO:0000256" key="5">
    <source>
        <dbReference type="ARBA" id="ARBA00022989"/>
    </source>
</evidence>
<reference evidence="9" key="2">
    <citation type="submission" date="2025-08" db="UniProtKB">
        <authorList>
            <consortium name="Ensembl"/>
        </authorList>
    </citation>
    <scope>IDENTIFICATION</scope>
</reference>
<accession>H2ZND4</accession>
<feature type="transmembrane region" description="Helical" evidence="7">
    <location>
        <begin position="35"/>
        <end position="61"/>
    </location>
</feature>
<feature type="transmembrane region" description="Helical" evidence="7">
    <location>
        <begin position="189"/>
        <end position="211"/>
    </location>
</feature>
<dbReference type="Ensembl" id="ENSCSAVT00000019307.1">
    <property type="protein sequence ID" value="ENSCSAVP00000019100.1"/>
    <property type="gene ID" value="ENSCSAVG00000011214.1"/>
</dbReference>
<dbReference type="OMA" id="FKECGIV"/>
<feature type="transmembrane region" description="Helical" evidence="7">
    <location>
        <begin position="12"/>
        <end position="29"/>
    </location>
</feature>
<evidence type="ECO:0000256" key="7">
    <source>
        <dbReference type="SAM" id="Phobius"/>
    </source>
</evidence>
<dbReference type="STRING" id="51511.ENSCSAVP00000019100"/>
<dbReference type="PANTHER" id="PTHR22950">
    <property type="entry name" value="AMINO ACID TRANSPORTER"/>
    <property type="match status" value="1"/>
</dbReference>
<feature type="transmembrane region" description="Helical" evidence="7">
    <location>
        <begin position="268"/>
        <end position="288"/>
    </location>
</feature>
<keyword evidence="6 7" id="KW-0472">Membrane</keyword>
<keyword evidence="10" id="KW-1185">Reference proteome</keyword>
<feature type="transmembrane region" description="Helical" evidence="7">
    <location>
        <begin position="121"/>
        <end position="139"/>
    </location>
</feature>
<keyword evidence="2" id="KW-0813">Transport</keyword>
<reference evidence="9" key="3">
    <citation type="submission" date="2025-09" db="UniProtKB">
        <authorList>
            <consortium name="Ensembl"/>
        </authorList>
    </citation>
    <scope>IDENTIFICATION</scope>
</reference>
<dbReference type="GO" id="GO:0015179">
    <property type="term" value="F:L-amino acid transmembrane transporter activity"/>
    <property type="evidence" value="ECO:0007669"/>
    <property type="project" value="TreeGrafter"/>
</dbReference>
<dbReference type="eggNOG" id="KOG1305">
    <property type="taxonomic scope" value="Eukaryota"/>
</dbReference>
<dbReference type="InterPro" id="IPR013057">
    <property type="entry name" value="AA_transpt_TM"/>
</dbReference>
<dbReference type="AlphaFoldDB" id="H2ZND4"/>
<dbReference type="GeneTree" id="ENSGT00940000159369"/>
<sequence length="367" mass="40270">PTMEPNMKHVTNLVNSIIGVSVLAMPFCMKKCGLILGIGLLLGAAWLTNISCNMLVAAAQVKRRRTYEYLAFYTIGGSGKFVVELSMIGLMLGTCVAFYVIIGDLATGILSTMVEGNHQHLRTFVIIFCGLCIALPLGLMKNLSSLSSIGMFSLIFYMSFVCVMFYQAVSNGLLTLTWLYEVELFKPAGIFQCLPIFSLAYACQCQLFVVYDSMEEPSVIRMENIVSSSLKIVSAVYCLVALFGYSVFKGDVQGNVLRNFPQSLLLDIIKFGFALSVVVGFPLMIFPCRQSIYTLFFKPQPVEGIASKTFIEPFTFKAITLSIVLSTMLLAISIPDVETILGLTGATMGSFICFIFPGIIYSKALKD</sequence>
<evidence type="ECO:0000313" key="9">
    <source>
        <dbReference type="Ensembl" id="ENSCSAVP00000019100.1"/>
    </source>
</evidence>
<evidence type="ECO:0000313" key="10">
    <source>
        <dbReference type="Proteomes" id="UP000007875"/>
    </source>
</evidence>
<organism evidence="9 10">
    <name type="scientific">Ciona savignyi</name>
    <name type="common">Pacific transparent sea squirt</name>
    <dbReference type="NCBI Taxonomy" id="51511"/>
    <lineage>
        <taxon>Eukaryota</taxon>
        <taxon>Metazoa</taxon>
        <taxon>Chordata</taxon>
        <taxon>Tunicata</taxon>
        <taxon>Ascidiacea</taxon>
        <taxon>Phlebobranchia</taxon>
        <taxon>Cionidae</taxon>
        <taxon>Ciona</taxon>
    </lineage>
</organism>
<comment type="subcellular location">
    <subcellularLocation>
        <location evidence="1">Membrane</location>
        <topology evidence="1">Multi-pass membrane protein</topology>
    </subcellularLocation>
</comment>